<evidence type="ECO:0008006" key="7">
    <source>
        <dbReference type="Google" id="ProtNLM"/>
    </source>
</evidence>
<dbReference type="SMR" id="A0A3B6FLV8"/>
<dbReference type="Gramene" id="TraesCAD_scaffold_016512_01G000200.1">
    <property type="protein sequence ID" value="TraesCAD_scaffold_016512_01G000200.1"/>
    <property type="gene ID" value="TraesCAD_scaffold_016512_01G000200"/>
</dbReference>
<dbReference type="EnsemblPlants" id="TraesCS3B02G147700.1">
    <property type="protein sequence ID" value="TraesCS3B02G147700.1.cds1"/>
    <property type="gene ID" value="TraesCS3B02G147700"/>
</dbReference>
<dbReference type="Gramene" id="TraesLAC3B03G01532330.1">
    <property type="protein sequence ID" value="TraesLAC3B03G01532330.1.CDS1"/>
    <property type="gene ID" value="TraesLAC3B03G01532330"/>
</dbReference>
<dbReference type="SUPFAM" id="SSF49599">
    <property type="entry name" value="TRAF domain-like"/>
    <property type="match status" value="1"/>
</dbReference>
<sequence>MSAGSSAIVADTARGHYHLKIDGYSVTKFALPKGECLRSQPFSVGGRRWVIEYYPNGDRLVAARYISLHLVLDDVVAGEVRAQVQFGFEADEEENKPALSFLKRRGRKPAPLKLGKVEAPVRPDVWECPKFVKRKALEKSNHLKDESFTIRCDIIVLNEFRAKKGLPPGPALRSIPVPPSDPGQQLGDLLAAKKGADVVFEVGGETFPAHRCLLAARSPVLSAELFGPMRESTGAGTVRVSDMEAGVFRALLRFVYTDSWPPETAEEEEFAMAQHLLVPADKCRMERLKLICEDKLCKNIAAGTAASILALAEVHHCHELKGACFHFLSSPKNLTATMAGDDFENLRSSFPSLVKELIAKCSADT</sequence>
<reference evidence="5" key="2">
    <citation type="submission" date="2018-10" db="UniProtKB">
        <authorList>
            <consortium name="EnsemblPlants"/>
        </authorList>
    </citation>
    <scope>IDENTIFICATION</scope>
</reference>
<dbReference type="Pfam" id="PF22486">
    <property type="entry name" value="MATH_2"/>
    <property type="match status" value="1"/>
</dbReference>
<dbReference type="PROSITE" id="PS50097">
    <property type="entry name" value="BTB"/>
    <property type="match status" value="1"/>
</dbReference>
<dbReference type="InterPro" id="IPR008974">
    <property type="entry name" value="TRAF-like"/>
</dbReference>
<evidence type="ECO:0000259" key="3">
    <source>
        <dbReference type="PROSITE" id="PS50097"/>
    </source>
</evidence>
<dbReference type="STRING" id="4565.A0A3B6FLV8"/>
<dbReference type="Gramene" id="TraesMAC3B03G01590310.1">
    <property type="protein sequence ID" value="TraesMAC3B03G01590310.1.CDS1"/>
    <property type="gene ID" value="TraesMAC3B03G01590310"/>
</dbReference>
<keyword evidence="6" id="KW-1185">Reference proteome</keyword>
<comment type="similarity">
    <text evidence="2">Belongs to the Tdpoz family.</text>
</comment>
<dbReference type="Gramene" id="TraesSTA3B03G01582410.1">
    <property type="protein sequence ID" value="TraesSTA3B03G01582410.1.CDS1"/>
    <property type="gene ID" value="TraesSTA3B03G01582410"/>
</dbReference>
<dbReference type="OMA" id="NEFRAKE"/>
<dbReference type="Gramene" id="TraesJUL3B03G01603500.1">
    <property type="protein sequence ID" value="TraesJUL3B03G01603500.1.CDS1"/>
    <property type="gene ID" value="TraesJUL3B03G01603500"/>
</dbReference>
<dbReference type="PANTHER" id="PTHR26379">
    <property type="entry name" value="BTB/POZ AND MATH DOMAIN-CONTAINING PROTEIN 1"/>
    <property type="match status" value="1"/>
</dbReference>
<dbReference type="Gramene" id="TraesCLE_scaffold_009181_01G000100.1">
    <property type="protein sequence ID" value="TraesCLE_scaffold_009181_01G000100.1"/>
    <property type="gene ID" value="TraesCLE_scaffold_009181_01G000100"/>
</dbReference>
<dbReference type="PANTHER" id="PTHR26379:SF510">
    <property type="entry name" value="BTB DOMAIN-CONTAINING PROTEIN"/>
    <property type="match status" value="1"/>
</dbReference>
<dbReference type="Gramene" id="TraesROB_scaffold_012040_01G000200.1">
    <property type="protein sequence ID" value="TraesROB_scaffold_012040_01G000200.1"/>
    <property type="gene ID" value="TraesROB_scaffold_012040_01G000200"/>
</dbReference>
<dbReference type="Gramene" id="TraesARI3B03G01614760.1">
    <property type="protein sequence ID" value="TraesARI3B03G01614760.1.CDS1"/>
    <property type="gene ID" value="TraesARI3B03G01614760"/>
</dbReference>
<evidence type="ECO:0000256" key="2">
    <source>
        <dbReference type="ARBA" id="ARBA00010846"/>
    </source>
</evidence>
<dbReference type="Gene3D" id="1.25.40.420">
    <property type="match status" value="1"/>
</dbReference>
<evidence type="ECO:0000256" key="1">
    <source>
        <dbReference type="ARBA" id="ARBA00004906"/>
    </source>
</evidence>
<gene>
    <name evidence="5" type="primary">LOC123069095</name>
</gene>
<dbReference type="CDD" id="cd00121">
    <property type="entry name" value="MATH"/>
    <property type="match status" value="1"/>
</dbReference>
<protein>
    <recommendedName>
        <fullName evidence="7">BTB domain-containing protein</fullName>
    </recommendedName>
</protein>
<dbReference type="Gramene" id="TraesLDM3B03G01590910.1">
    <property type="protein sequence ID" value="TraesLDM3B03G01590910.1.CDS1"/>
    <property type="gene ID" value="TraesLDM3B03G01590910"/>
</dbReference>
<accession>A0A3B6FLV8</accession>
<dbReference type="Pfam" id="PF24570">
    <property type="entry name" value="BACK_BPM_SPOP"/>
    <property type="match status" value="1"/>
</dbReference>
<dbReference type="Gramene" id="TraesSYM3B03G01613000.1">
    <property type="protein sequence ID" value="TraesSYM3B03G01613000.1.CDS1"/>
    <property type="gene ID" value="TraesSYM3B03G01613000"/>
</dbReference>
<dbReference type="InterPro" id="IPR045005">
    <property type="entry name" value="BPM1-6"/>
</dbReference>
<dbReference type="Gramene" id="TraesPARA_EIv1.0_1012870.1">
    <property type="protein sequence ID" value="TraesPARA_EIv1.0_1012870.1.CDS1"/>
    <property type="gene ID" value="TraesPARA_EIv1.0_1012870"/>
</dbReference>
<dbReference type="Gramene" id="TraesJAG3B03G01599560.1">
    <property type="protein sequence ID" value="TraesJAG3B03G01599560.1.CDS1"/>
    <property type="gene ID" value="TraesJAG3B03G01599560"/>
</dbReference>
<dbReference type="InterPro" id="IPR000210">
    <property type="entry name" value="BTB/POZ_dom"/>
</dbReference>
<dbReference type="OrthoDB" id="632220at2759"/>
<dbReference type="GO" id="GO:0016567">
    <property type="term" value="P:protein ubiquitination"/>
    <property type="evidence" value="ECO:0007669"/>
    <property type="project" value="InterPro"/>
</dbReference>
<organism evidence="5">
    <name type="scientific">Triticum aestivum</name>
    <name type="common">Wheat</name>
    <dbReference type="NCBI Taxonomy" id="4565"/>
    <lineage>
        <taxon>Eukaryota</taxon>
        <taxon>Viridiplantae</taxon>
        <taxon>Streptophyta</taxon>
        <taxon>Embryophyta</taxon>
        <taxon>Tracheophyta</taxon>
        <taxon>Spermatophyta</taxon>
        <taxon>Magnoliopsida</taxon>
        <taxon>Liliopsida</taxon>
        <taxon>Poales</taxon>
        <taxon>Poaceae</taxon>
        <taxon>BOP clade</taxon>
        <taxon>Pooideae</taxon>
        <taxon>Triticodae</taxon>
        <taxon>Triticeae</taxon>
        <taxon>Triticinae</taxon>
        <taxon>Triticum</taxon>
    </lineage>
</organism>
<dbReference type="RefSeq" id="XP_044347785.1">
    <property type="nucleotide sequence ID" value="XM_044491850.1"/>
</dbReference>
<comment type="pathway">
    <text evidence="1">Protein modification; protein ubiquitination.</text>
</comment>
<dbReference type="Gene3D" id="2.60.210.10">
    <property type="entry name" value="Apoptosis, Tumor Necrosis Factor Receptor Associated Protein 2, Chain A"/>
    <property type="match status" value="1"/>
</dbReference>
<dbReference type="Gramene" id="TraesCS3B03G0352900.1">
    <property type="protein sequence ID" value="TraesCS3B03G0352900.1.CDS1"/>
    <property type="gene ID" value="TraesCS3B03G0352900"/>
</dbReference>
<dbReference type="Gene3D" id="3.30.710.10">
    <property type="entry name" value="Potassium Channel Kv1.1, Chain A"/>
    <property type="match status" value="1"/>
</dbReference>
<dbReference type="Gramene" id="TraesCS3B02G147700.1">
    <property type="protein sequence ID" value="TraesCS3B02G147700.1.cds1"/>
    <property type="gene ID" value="TraesCS3B02G147700"/>
</dbReference>
<dbReference type="InterPro" id="IPR056423">
    <property type="entry name" value="BACK_BPM_SPOP"/>
</dbReference>
<reference evidence="5" key="1">
    <citation type="submission" date="2018-08" db="EMBL/GenBank/DDBJ databases">
        <authorList>
            <person name="Rossello M."/>
        </authorList>
    </citation>
    <scope>NUCLEOTIDE SEQUENCE [LARGE SCALE GENOMIC DNA]</scope>
    <source>
        <strain evidence="5">cv. Chinese Spring</strain>
    </source>
</reference>
<dbReference type="PaxDb" id="4565-Traes_3B_6AFFADA15.1"/>
<dbReference type="InterPro" id="IPR002083">
    <property type="entry name" value="MATH/TRAF_dom"/>
</dbReference>
<evidence type="ECO:0000313" key="6">
    <source>
        <dbReference type="Proteomes" id="UP000019116"/>
    </source>
</evidence>
<feature type="domain" description="MATH" evidence="4">
    <location>
        <begin position="14"/>
        <end position="154"/>
    </location>
</feature>
<feature type="domain" description="BTB" evidence="3">
    <location>
        <begin position="196"/>
        <end position="258"/>
    </location>
</feature>
<dbReference type="Gramene" id="TraesWEE_scaffold_028237_01G000100.1">
    <property type="protein sequence ID" value="TraesWEE_scaffold_028237_01G000100.1"/>
    <property type="gene ID" value="TraesWEE_scaffold_028237_01G000100"/>
</dbReference>
<evidence type="ECO:0000313" key="5">
    <source>
        <dbReference type="EnsemblPlants" id="TraesCS3B02G147700.1.cds1"/>
    </source>
</evidence>
<dbReference type="AlphaFoldDB" id="A0A3B6FLV8"/>
<name>A0A3B6FLV8_WHEAT</name>
<dbReference type="Pfam" id="PF00651">
    <property type="entry name" value="BTB"/>
    <property type="match status" value="1"/>
</dbReference>
<dbReference type="Proteomes" id="UP000019116">
    <property type="component" value="Chromosome 3B"/>
</dbReference>
<dbReference type="PROSITE" id="PS50144">
    <property type="entry name" value="MATH"/>
    <property type="match status" value="1"/>
</dbReference>
<dbReference type="SMART" id="SM00225">
    <property type="entry name" value="BTB"/>
    <property type="match status" value="1"/>
</dbReference>
<dbReference type="InterPro" id="IPR011333">
    <property type="entry name" value="SKP1/BTB/POZ_sf"/>
</dbReference>
<dbReference type="Gramene" id="TraesKAR3B01G0102810.1">
    <property type="protein sequence ID" value="cds.TraesKAR3B01G0102810.1"/>
    <property type="gene ID" value="TraesKAR3B01G0102810"/>
</dbReference>
<dbReference type="SUPFAM" id="SSF54695">
    <property type="entry name" value="POZ domain"/>
    <property type="match status" value="1"/>
</dbReference>
<evidence type="ECO:0000259" key="4">
    <source>
        <dbReference type="PROSITE" id="PS50144"/>
    </source>
</evidence>
<dbReference type="GeneID" id="123069095"/>
<proteinExistence type="inferred from homology"/>